<evidence type="ECO:0000256" key="4">
    <source>
        <dbReference type="ARBA" id="ARBA00022989"/>
    </source>
</evidence>
<dbReference type="Pfam" id="PF00654">
    <property type="entry name" value="Voltage_CLC"/>
    <property type="match status" value="1"/>
</dbReference>
<sequence length="593" mass="62824">MRDTFSETKRTTWLAPSGLRAFVRRDGLGLFLLALVTGGLAGCCVLLINTVTLALHVLFYGLYNGGHLSELPALPLWRCLLVLGGGGLAVGLLGAFLRRWMKRRPVDPVEANALHGGRMSVRDSISLALQTVLSNGVGASIGLEAGYVQISAAFGSWLGRVFHVRREDMRILVGAGAAGAVSAGFDAPIAGAFYAFELVLGTYSLANLFPIALAAMAGLGVRHLTQMDGGLPSLMTGWHMGWSAVPGVGLLAILCALTAIVIMYCVTQTQAVFQKLPVPVWLRPVLGGLLVACLAASFPSVLSAGHGGVGLVLTGQVVPSVALLLLLLKAVASCLSIGSGFRGGLFFASLFLGVLAGEGFGALLAPYGLAPADLYICSILGMVAMATAIIGGPMTMICMVLEMTGIMTLSSAVVLSATLSLLTVRRLFGYNFATWRFHLRGETIRSAVDVGGLRALTVQKLMRAQVRSFPADMTIRQAQGQLTLGIEERLVLVDEEGRYQGIALVSEITAASASDRPVSSLACYRDVMLEPQMTIREAADLFAEAEADVLAVVEDRQSRQLVGQLSERHTLRCYAVELERSRRDLAGDGRFSV</sequence>
<dbReference type="InterPro" id="IPR001807">
    <property type="entry name" value="ClC"/>
</dbReference>
<comment type="subcellular location">
    <subcellularLocation>
        <location evidence="1">Membrane</location>
        <topology evidence="1">Multi-pass membrane protein</topology>
    </subcellularLocation>
</comment>
<keyword evidence="5" id="KW-0406">Ion transport</keyword>
<name>A0ABT3WEA8_9PROT</name>
<keyword evidence="9" id="KW-0407">Ion channel</keyword>
<protein>
    <submittedName>
        <fullName evidence="11">Chloride channel protein</fullName>
    </submittedName>
</protein>
<comment type="caution">
    <text evidence="11">The sequence shown here is derived from an EMBL/GenBank/DDBJ whole genome shotgun (WGS) entry which is preliminary data.</text>
</comment>
<reference evidence="11" key="1">
    <citation type="submission" date="2022-07" db="EMBL/GenBank/DDBJ databases">
        <title>Bombella genomes.</title>
        <authorList>
            <person name="Harer L."/>
            <person name="Styblova S."/>
            <person name="Ehrmann M."/>
        </authorList>
    </citation>
    <scope>NUCLEOTIDE SEQUENCE</scope>
    <source>
        <strain evidence="11">TMW 2.2543</strain>
    </source>
</reference>
<gene>
    <name evidence="11" type="ORF">NQF86_01780</name>
</gene>
<keyword evidence="12" id="KW-1185">Reference proteome</keyword>
<organism evidence="11 12">
    <name type="scientific">Bombella pluederhausensis</name>
    <dbReference type="NCBI Taxonomy" id="2967336"/>
    <lineage>
        <taxon>Bacteria</taxon>
        <taxon>Pseudomonadati</taxon>
        <taxon>Pseudomonadota</taxon>
        <taxon>Alphaproteobacteria</taxon>
        <taxon>Acetobacterales</taxon>
        <taxon>Acetobacteraceae</taxon>
        <taxon>Bombella</taxon>
    </lineage>
</organism>
<proteinExistence type="predicted"/>
<feature type="transmembrane region" description="Helical" evidence="10">
    <location>
        <begin position="75"/>
        <end position="97"/>
    </location>
</feature>
<feature type="transmembrane region" description="Helical" evidence="10">
    <location>
        <begin position="202"/>
        <end position="221"/>
    </location>
</feature>
<dbReference type="EMBL" id="JANIDY010000001">
    <property type="protein sequence ID" value="MCX5617406.1"/>
    <property type="molecule type" value="Genomic_DNA"/>
</dbReference>
<feature type="transmembrane region" description="Helical" evidence="10">
    <location>
        <begin position="242"/>
        <end position="264"/>
    </location>
</feature>
<dbReference type="PRINTS" id="PR00762">
    <property type="entry name" value="CLCHANNEL"/>
</dbReference>
<feature type="transmembrane region" description="Helical" evidence="10">
    <location>
        <begin position="317"/>
        <end position="338"/>
    </location>
</feature>
<dbReference type="Gene3D" id="3.10.580.10">
    <property type="entry name" value="CBS-domain"/>
    <property type="match status" value="1"/>
</dbReference>
<keyword evidence="8" id="KW-0868">Chloride</keyword>
<dbReference type="RefSeq" id="WP_266115894.1">
    <property type="nucleotide sequence ID" value="NZ_JANIDY010000001.1"/>
</dbReference>
<evidence type="ECO:0000256" key="2">
    <source>
        <dbReference type="ARBA" id="ARBA00022448"/>
    </source>
</evidence>
<keyword evidence="7" id="KW-0869">Chloride channel</keyword>
<feature type="transmembrane region" description="Helical" evidence="10">
    <location>
        <begin position="171"/>
        <end position="196"/>
    </location>
</feature>
<evidence type="ECO:0000256" key="10">
    <source>
        <dbReference type="SAM" id="Phobius"/>
    </source>
</evidence>
<dbReference type="Proteomes" id="UP001165576">
    <property type="component" value="Unassembled WGS sequence"/>
</dbReference>
<dbReference type="CDD" id="cd00400">
    <property type="entry name" value="Voltage_gated_ClC"/>
    <property type="match status" value="1"/>
</dbReference>
<dbReference type="Gene3D" id="1.10.3080.10">
    <property type="entry name" value="Clc chloride channel"/>
    <property type="match status" value="1"/>
</dbReference>
<dbReference type="PANTHER" id="PTHR43427">
    <property type="entry name" value="CHLORIDE CHANNEL PROTEIN CLC-E"/>
    <property type="match status" value="1"/>
</dbReference>
<dbReference type="InterPro" id="IPR050368">
    <property type="entry name" value="ClC-type_chloride_channel"/>
</dbReference>
<evidence type="ECO:0000256" key="9">
    <source>
        <dbReference type="ARBA" id="ARBA00023303"/>
    </source>
</evidence>
<keyword evidence="2" id="KW-0813">Transport</keyword>
<evidence type="ECO:0000256" key="1">
    <source>
        <dbReference type="ARBA" id="ARBA00004141"/>
    </source>
</evidence>
<evidence type="ECO:0000256" key="8">
    <source>
        <dbReference type="ARBA" id="ARBA00023214"/>
    </source>
</evidence>
<feature type="transmembrane region" description="Helical" evidence="10">
    <location>
        <begin position="403"/>
        <end position="424"/>
    </location>
</feature>
<dbReference type="InterPro" id="IPR046342">
    <property type="entry name" value="CBS_dom_sf"/>
</dbReference>
<feature type="transmembrane region" description="Helical" evidence="10">
    <location>
        <begin position="344"/>
        <end position="367"/>
    </location>
</feature>
<evidence type="ECO:0000313" key="11">
    <source>
        <dbReference type="EMBL" id="MCX5617406.1"/>
    </source>
</evidence>
<keyword evidence="6 10" id="KW-0472">Membrane</keyword>
<keyword evidence="3 10" id="KW-0812">Transmembrane</keyword>
<accession>A0ABT3WEA8</accession>
<evidence type="ECO:0000313" key="12">
    <source>
        <dbReference type="Proteomes" id="UP001165576"/>
    </source>
</evidence>
<feature type="transmembrane region" description="Helical" evidence="10">
    <location>
        <begin position="284"/>
        <end position="305"/>
    </location>
</feature>
<dbReference type="PANTHER" id="PTHR43427:SF6">
    <property type="entry name" value="CHLORIDE CHANNEL PROTEIN CLC-E"/>
    <property type="match status" value="1"/>
</dbReference>
<keyword evidence="4 10" id="KW-1133">Transmembrane helix</keyword>
<evidence type="ECO:0000256" key="7">
    <source>
        <dbReference type="ARBA" id="ARBA00023173"/>
    </source>
</evidence>
<feature type="transmembrane region" description="Helical" evidence="10">
    <location>
        <begin position="30"/>
        <end position="63"/>
    </location>
</feature>
<feature type="transmembrane region" description="Helical" evidence="10">
    <location>
        <begin position="374"/>
        <end position="397"/>
    </location>
</feature>
<evidence type="ECO:0000256" key="3">
    <source>
        <dbReference type="ARBA" id="ARBA00022692"/>
    </source>
</evidence>
<dbReference type="InterPro" id="IPR014743">
    <property type="entry name" value="Cl-channel_core"/>
</dbReference>
<evidence type="ECO:0000256" key="5">
    <source>
        <dbReference type="ARBA" id="ARBA00023065"/>
    </source>
</evidence>
<dbReference type="SUPFAM" id="SSF81340">
    <property type="entry name" value="Clc chloride channel"/>
    <property type="match status" value="1"/>
</dbReference>
<evidence type="ECO:0000256" key="6">
    <source>
        <dbReference type="ARBA" id="ARBA00023136"/>
    </source>
</evidence>
<dbReference type="SUPFAM" id="SSF54631">
    <property type="entry name" value="CBS-domain pair"/>
    <property type="match status" value="1"/>
</dbReference>